<sequence>MSAGDQLCDGCGNPASSFQCPLCQAEIVTDRGFFCGQECFAKNWLKHRNAFHKKGVVRAKQQLQPTSVEASGDGRKRSMGERKDANESVKKRRKLTTTVEVDTKKAVVVPWIPLSTEVPGAGEVTPSLPLDIPRAVIGLCPSADCRTSFWSAAFAASHYIAAVLSPRDGDTPPHVLVVTSGPLEAHAMAWAARCAGLAGVMRLFVSAPAEAERVGLAKRNSGERRVVITTQAIVRHVADGSVAVWLPSSDSLLVTLPGVVDACDLQAVHTRAVFFVHRSADSALTEDNWCAEEEIVHHVSSLPNPPAALHHYFDTAFPKIMASSPNGGNEADSAPTVKLLRFDNDVSTALLRGDLSGAVQHLVRLYSTNRGVFEEVLVNSLLSALGAANVAHAHHTLAYVARRLVDQSVRFDGPPGGTLKEMTLRAVAKVVRLFPPIKEIEEGKAITETKGDVVATEVAGDSDLRKLVSQASAIERRKFANYYATLPNLQLQATMCYLYDHAPPGIIDAFGAAWGVSRVVPGLEALKVADRKREDAVQRLRSRYGSKLTPTFANYLVVLMHFIYDAVAGYSFTVEEVERRTLWSMTLGPQVGSLSSFLSNCFLLQKEDTSSAESKKGATARLSSRKLSHKTRSRTELLRSLPVRTALPEEPLLLSWLTLPLAGQRQREVQRLHSQAVEEILMAMPRKPRPMYIGEVGNLVGKWPHFNCRFDGSLGVSLMEFLMQHPEAFRVVGNLVTRRTAGVSEPVRMRFDNDDSGDDSDNDNDSDRERKVKDRALLTGAKGSGGRGLRASDLPSRARKKAAVKAFNKARFNRNYKPLDSAAKVPGYIKHGPRKVKGRGRKANKRVTKRGS</sequence>
<feature type="compositionally biased region" description="Acidic residues" evidence="2">
    <location>
        <begin position="754"/>
        <end position="764"/>
    </location>
</feature>
<dbReference type="VEuPathDB" id="TriTrypDB:TRSC58_05748"/>
<evidence type="ECO:0000313" key="5">
    <source>
        <dbReference type="Proteomes" id="UP000031737"/>
    </source>
</evidence>
<gene>
    <name evidence="4" type="ORF">TRSC58_05748</name>
</gene>
<name>A0A061IXL5_TRYRA</name>
<feature type="region of interest" description="Disordered" evidence="2">
    <location>
        <begin position="818"/>
        <end position="852"/>
    </location>
</feature>
<feature type="compositionally biased region" description="Basic residues" evidence="2">
    <location>
        <begin position="831"/>
        <end position="852"/>
    </location>
</feature>
<dbReference type="OrthoDB" id="277162at2759"/>
<protein>
    <recommendedName>
        <fullName evidence="3">C6H2-type domain-containing protein</fullName>
    </recommendedName>
</protein>
<dbReference type="Pfam" id="PF15801">
    <property type="entry name" value="zf-C6H2"/>
    <property type="match status" value="1"/>
</dbReference>
<comment type="caution">
    <text evidence="4">The sequence shown here is derived from an EMBL/GenBank/DDBJ whole genome shotgun (WGS) entry which is preliminary data.</text>
</comment>
<comment type="similarity">
    <text evidence="1">Belongs to the peptidase M24A family. Methionine aminopeptidase type 1 subfamily.</text>
</comment>
<dbReference type="InterPro" id="IPR031615">
    <property type="entry name" value="Zfn-C6H2"/>
</dbReference>
<evidence type="ECO:0000259" key="3">
    <source>
        <dbReference type="PROSITE" id="PS52013"/>
    </source>
</evidence>
<keyword evidence="1" id="KW-0862">Zinc</keyword>
<feature type="region of interest" description="Disordered" evidence="2">
    <location>
        <begin position="747"/>
        <end position="802"/>
    </location>
</feature>
<dbReference type="GO" id="GO:0008270">
    <property type="term" value="F:zinc ion binding"/>
    <property type="evidence" value="ECO:0007669"/>
    <property type="project" value="UniProtKB-KW"/>
</dbReference>
<proteinExistence type="inferred from homology"/>
<evidence type="ECO:0000256" key="1">
    <source>
        <dbReference type="PROSITE-ProRule" id="PRU01357"/>
    </source>
</evidence>
<dbReference type="AlphaFoldDB" id="A0A061IXL5"/>
<evidence type="ECO:0000313" key="4">
    <source>
        <dbReference type="EMBL" id="ESL06576.1"/>
    </source>
</evidence>
<dbReference type="Proteomes" id="UP000031737">
    <property type="component" value="Unassembled WGS sequence"/>
</dbReference>
<dbReference type="EMBL" id="AUPL01005748">
    <property type="protein sequence ID" value="ESL06576.1"/>
    <property type="molecule type" value="Genomic_DNA"/>
</dbReference>
<dbReference type="PROSITE" id="PS52013">
    <property type="entry name" value="ZF_C6H2"/>
    <property type="match status" value="1"/>
</dbReference>
<accession>A0A061IXL5</accession>
<feature type="compositionally biased region" description="Basic and acidic residues" evidence="2">
    <location>
        <begin position="765"/>
        <end position="776"/>
    </location>
</feature>
<reference evidence="4 5" key="1">
    <citation type="submission" date="2013-07" db="EMBL/GenBank/DDBJ databases">
        <authorList>
            <person name="Stoco P.H."/>
            <person name="Wagner G."/>
            <person name="Gerber A."/>
            <person name="Zaha A."/>
            <person name="Thompson C."/>
            <person name="Bartholomeu D.C."/>
            <person name="Luckemeyer D.D."/>
            <person name="Bahia D."/>
            <person name="Loreto E."/>
            <person name="Prestes E.B."/>
            <person name="Lima F.M."/>
            <person name="Rodrigues-Luiz G."/>
            <person name="Vallejo G.A."/>
            <person name="Filho J.F."/>
            <person name="Monteiro K.M."/>
            <person name="Tyler K.M."/>
            <person name="de Almeida L.G."/>
            <person name="Ortiz M.F."/>
            <person name="Siervo M.A."/>
            <person name="de Moraes M.H."/>
            <person name="Cunha O.L."/>
            <person name="Mendonca-Neto R."/>
            <person name="Silva R."/>
            <person name="Teixeira S.M."/>
            <person name="Murta S.M."/>
            <person name="Sincero T.C."/>
            <person name="Mendes T.A."/>
            <person name="Urmenyi T.P."/>
            <person name="Silva V.G."/>
            <person name="da Rocha W.D."/>
            <person name="Andersson B."/>
            <person name="Romanha A.J."/>
            <person name="Steindel M."/>
            <person name="de Vasconcelos A.T."/>
            <person name="Grisard E.C."/>
        </authorList>
    </citation>
    <scope>NUCLEOTIDE SEQUENCE [LARGE SCALE GENOMIC DNA]</scope>
    <source>
        <strain evidence="4 5">SC58</strain>
    </source>
</reference>
<feature type="domain" description="C6H2-type" evidence="3">
    <location>
        <begin position="1"/>
        <end position="59"/>
    </location>
</feature>
<evidence type="ECO:0000256" key="2">
    <source>
        <dbReference type="SAM" id="MobiDB-lite"/>
    </source>
</evidence>
<feature type="compositionally biased region" description="Basic and acidic residues" evidence="2">
    <location>
        <begin position="72"/>
        <end position="89"/>
    </location>
</feature>
<keyword evidence="1" id="KW-0479">Metal-binding</keyword>
<keyword evidence="5" id="KW-1185">Reference proteome</keyword>
<organism evidence="4 5">
    <name type="scientific">Trypanosoma rangeli SC58</name>
    <dbReference type="NCBI Taxonomy" id="429131"/>
    <lineage>
        <taxon>Eukaryota</taxon>
        <taxon>Discoba</taxon>
        <taxon>Euglenozoa</taxon>
        <taxon>Kinetoplastea</taxon>
        <taxon>Metakinetoplastina</taxon>
        <taxon>Trypanosomatida</taxon>
        <taxon>Trypanosomatidae</taxon>
        <taxon>Trypanosoma</taxon>
        <taxon>Herpetosoma</taxon>
    </lineage>
</organism>
<keyword evidence="1" id="KW-0863">Zinc-finger</keyword>
<feature type="region of interest" description="Disordered" evidence="2">
    <location>
        <begin position="62"/>
        <end position="91"/>
    </location>
</feature>